<dbReference type="PANTHER" id="PTHR15549">
    <property type="entry name" value="PAIRED IMMUNOGLOBULIN-LIKE TYPE 2 RECEPTOR"/>
    <property type="match status" value="1"/>
</dbReference>
<keyword evidence="2 6" id="KW-0812">Transmembrane</keyword>
<keyword evidence="3 6" id="KW-1133">Transmembrane helix</keyword>
<feature type="region of interest" description="Disordered" evidence="5">
    <location>
        <begin position="273"/>
        <end position="330"/>
    </location>
</feature>
<gene>
    <name evidence="8" type="ORF">FSPOR_6095</name>
</gene>
<evidence type="ECO:0000313" key="9">
    <source>
        <dbReference type="Proteomes" id="UP000266152"/>
    </source>
</evidence>
<feature type="region of interest" description="Disordered" evidence="5">
    <location>
        <begin position="201"/>
        <end position="229"/>
    </location>
</feature>
<evidence type="ECO:0000256" key="6">
    <source>
        <dbReference type="SAM" id="Phobius"/>
    </source>
</evidence>
<dbReference type="EMBL" id="PXOF01000083">
    <property type="protein sequence ID" value="RGP67335.1"/>
    <property type="molecule type" value="Genomic_DNA"/>
</dbReference>
<feature type="chain" id="PRO_5017442810" description="Mid2 domain-containing protein" evidence="7">
    <location>
        <begin position="22"/>
        <end position="373"/>
    </location>
</feature>
<feature type="signal peptide" evidence="7">
    <location>
        <begin position="1"/>
        <end position="21"/>
    </location>
</feature>
<accession>A0A395S513</accession>
<reference evidence="8 9" key="1">
    <citation type="journal article" date="2018" name="PLoS Pathog.">
        <title>Evolution of structural diversity of trichothecenes, a family of toxins produced by plant pathogenic and entomopathogenic fungi.</title>
        <authorList>
            <person name="Proctor R.H."/>
            <person name="McCormick S.P."/>
            <person name="Kim H.S."/>
            <person name="Cardoza R.E."/>
            <person name="Stanley A.M."/>
            <person name="Lindo L."/>
            <person name="Kelly A."/>
            <person name="Brown D.W."/>
            <person name="Lee T."/>
            <person name="Vaughan M.M."/>
            <person name="Alexander N.J."/>
            <person name="Busman M."/>
            <person name="Gutierrez S."/>
        </authorList>
    </citation>
    <scope>NUCLEOTIDE SEQUENCE [LARGE SCALE GENOMIC DNA]</scope>
    <source>
        <strain evidence="8 9">NRRL 3299</strain>
    </source>
</reference>
<organism evidence="8 9">
    <name type="scientific">Fusarium sporotrichioides</name>
    <dbReference type="NCBI Taxonomy" id="5514"/>
    <lineage>
        <taxon>Eukaryota</taxon>
        <taxon>Fungi</taxon>
        <taxon>Dikarya</taxon>
        <taxon>Ascomycota</taxon>
        <taxon>Pezizomycotina</taxon>
        <taxon>Sordariomycetes</taxon>
        <taxon>Hypocreomycetidae</taxon>
        <taxon>Hypocreales</taxon>
        <taxon>Nectriaceae</taxon>
        <taxon>Fusarium</taxon>
    </lineage>
</organism>
<evidence type="ECO:0000256" key="5">
    <source>
        <dbReference type="SAM" id="MobiDB-lite"/>
    </source>
</evidence>
<keyword evidence="9" id="KW-1185">Reference proteome</keyword>
<evidence type="ECO:0000256" key="1">
    <source>
        <dbReference type="ARBA" id="ARBA00004167"/>
    </source>
</evidence>
<keyword evidence="4 6" id="KW-0472">Membrane</keyword>
<dbReference type="GO" id="GO:0016020">
    <property type="term" value="C:membrane"/>
    <property type="evidence" value="ECO:0007669"/>
    <property type="project" value="UniProtKB-SubCell"/>
</dbReference>
<name>A0A395S513_FUSSP</name>
<protein>
    <recommendedName>
        <fullName evidence="10">Mid2 domain-containing protein</fullName>
    </recommendedName>
</protein>
<dbReference type="GO" id="GO:0071944">
    <property type="term" value="C:cell periphery"/>
    <property type="evidence" value="ECO:0007669"/>
    <property type="project" value="UniProtKB-ARBA"/>
</dbReference>
<dbReference type="AlphaFoldDB" id="A0A395S513"/>
<evidence type="ECO:0000256" key="7">
    <source>
        <dbReference type="SAM" id="SignalP"/>
    </source>
</evidence>
<evidence type="ECO:0000256" key="3">
    <source>
        <dbReference type="ARBA" id="ARBA00022989"/>
    </source>
</evidence>
<dbReference type="STRING" id="5514.A0A395S513"/>
<feature type="compositionally biased region" description="Low complexity" evidence="5">
    <location>
        <begin position="201"/>
        <end position="215"/>
    </location>
</feature>
<evidence type="ECO:0000313" key="8">
    <source>
        <dbReference type="EMBL" id="RGP67335.1"/>
    </source>
</evidence>
<keyword evidence="7" id="KW-0732">Signal</keyword>
<feature type="transmembrane region" description="Helical" evidence="6">
    <location>
        <begin position="233"/>
        <end position="258"/>
    </location>
</feature>
<evidence type="ECO:0000256" key="2">
    <source>
        <dbReference type="ARBA" id="ARBA00022692"/>
    </source>
</evidence>
<evidence type="ECO:0008006" key="10">
    <source>
        <dbReference type="Google" id="ProtNLM"/>
    </source>
</evidence>
<comment type="subcellular location">
    <subcellularLocation>
        <location evidence="1">Membrane</location>
        <topology evidence="1">Single-pass membrane protein</topology>
    </subcellularLocation>
</comment>
<comment type="caution">
    <text evidence="8">The sequence shown here is derived from an EMBL/GenBank/DDBJ whole genome shotgun (WGS) entry which is preliminary data.</text>
</comment>
<evidence type="ECO:0000256" key="4">
    <source>
        <dbReference type="ARBA" id="ARBA00023136"/>
    </source>
</evidence>
<dbReference type="InterPro" id="IPR051694">
    <property type="entry name" value="Immunoregulatory_rcpt-like"/>
</dbReference>
<dbReference type="Proteomes" id="UP000266152">
    <property type="component" value="Unassembled WGS sequence"/>
</dbReference>
<sequence>MYKLLYFVILFSLWAISGSFGRLPAESTQISETREMGPSPDVTLAPHITNNINLQVPTLSSDIMVITVAPDETCGYLSGQPLLPITCENHSPCMWSSSLGILCGDLSTGKLPDIHLTCLDRDLALNTDLCNDICTSDSAYVLCTHKSAPYCATYAFPHGIQDYRCSSTTASRVSSVFFTYIGQVDASFATTTIDLGASGSVTSASKTTASTSSTKPPSPTIPPNSSHSSQSNLGAIIGGAVGGFVAIALLIFGIVWFVRQSRKKRRHLTLVNPMEQNPLSGPNAGKTGPASPDLSNWRDSTITAMSSPNSASPQTWMNHPVSPSAQSDTSQGIMPTMGQHLTHEMSGESAQPPYEMEDTRVCEMAGDSTRPWV</sequence>
<feature type="compositionally biased region" description="Polar residues" evidence="5">
    <location>
        <begin position="293"/>
        <end position="330"/>
    </location>
</feature>
<proteinExistence type="predicted"/>